<feature type="signal peptide" evidence="1">
    <location>
        <begin position="1"/>
        <end position="28"/>
    </location>
</feature>
<feature type="chain" id="PRO_5045143555" evidence="1">
    <location>
        <begin position="29"/>
        <end position="59"/>
    </location>
</feature>
<comment type="caution">
    <text evidence="2">The sequence shown here is derived from an EMBL/GenBank/DDBJ whole genome shotgun (WGS) entry which is preliminary data.</text>
</comment>
<gene>
    <name evidence="2" type="ORF">ACFSB2_11525</name>
</gene>
<sequence>MKRKATLIGIISAGIVSAQLAMPVMAHAATANAAKIEIRTYDHFGLGRISGLSGTCGGA</sequence>
<organism evidence="2 3">
    <name type="scientific">Alicyclobacillus fodiniaquatilis</name>
    <dbReference type="NCBI Taxonomy" id="1661150"/>
    <lineage>
        <taxon>Bacteria</taxon>
        <taxon>Bacillati</taxon>
        <taxon>Bacillota</taxon>
        <taxon>Bacilli</taxon>
        <taxon>Bacillales</taxon>
        <taxon>Alicyclobacillaceae</taxon>
        <taxon>Alicyclobacillus</taxon>
    </lineage>
</organism>
<dbReference type="RefSeq" id="WP_377943199.1">
    <property type="nucleotide sequence ID" value="NZ_JBHUCX010000028.1"/>
</dbReference>
<proteinExistence type="predicted"/>
<reference evidence="3" key="1">
    <citation type="journal article" date="2019" name="Int. J. Syst. Evol. Microbiol.">
        <title>The Global Catalogue of Microorganisms (GCM) 10K type strain sequencing project: providing services to taxonomists for standard genome sequencing and annotation.</title>
        <authorList>
            <consortium name="The Broad Institute Genomics Platform"/>
            <consortium name="The Broad Institute Genome Sequencing Center for Infectious Disease"/>
            <person name="Wu L."/>
            <person name="Ma J."/>
        </authorList>
    </citation>
    <scope>NUCLEOTIDE SEQUENCE [LARGE SCALE GENOMIC DNA]</scope>
    <source>
        <strain evidence="3">CGMCC 1.12286</strain>
    </source>
</reference>
<evidence type="ECO:0000256" key="1">
    <source>
        <dbReference type="SAM" id="SignalP"/>
    </source>
</evidence>
<keyword evidence="1" id="KW-0732">Signal</keyword>
<keyword evidence="3" id="KW-1185">Reference proteome</keyword>
<evidence type="ECO:0000313" key="2">
    <source>
        <dbReference type="EMBL" id="MFD1675325.1"/>
    </source>
</evidence>
<evidence type="ECO:0000313" key="3">
    <source>
        <dbReference type="Proteomes" id="UP001597079"/>
    </source>
</evidence>
<dbReference type="Proteomes" id="UP001597079">
    <property type="component" value="Unassembled WGS sequence"/>
</dbReference>
<name>A0ABW4JJC7_9BACL</name>
<accession>A0ABW4JJC7</accession>
<protein>
    <submittedName>
        <fullName evidence="2">Uncharacterized protein</fullName>
    </submittedName>
</protein>
<dbReference type="EMBL" id="JBHUCX010000028">
    <property type="protein sequence ID" value="MFD1675325.1"/>
    <property type="molecule type" value="Genomic_DNA"/>
</dbReference>